<comment type="caution">
    <text evidence="2">The sequence shown here is derived from an EMBL/GenBank/DDBJ whole genome shotgun (WGS) entry which is preliminary data.</text>
</comment>
<reference evidence="2" key="2">
    <citation type="journal article" date="2014" name="ISME J.">
        <title>Microbial stratification in low pH oxic and suboxic macroscopic growths along an acid mine drainage.</title>
        <authorList>
            <person name="Mendez-Garcia C."/>
            <person name="Mesa V."/>
            <person name="Sprenger R.R."/>
            <person name="Richter M."/>
            <person name="Diez M.S."/>
            <person name="Solano J."/>
            <person name="Bargiela R."/>
            <person name="Golyshina O.V."/>
            <person name="Manteca A."/>
            <person name="Ramos J.L."/>
            <person name="Gallego J.R."/>
            <person name="Llorente I."/>
            <person name="Martins Dos Santos V.A."/>
            <person name="Jensen O.N."/>
            <person name="Pelaez A.I."/>
            <person name="Sanchez J."/>
            <person name="Ferrer M."/>
        </authorList>
    </citation>
    <scope>NUCLEOTIDE SEQUENCE</scope>
</reference>
<gene>
    <name evidence="2" type="ORF">B1B_18106</name>
</gene>
<protein>
    <submittedName>
        <fullName evidence="2">Nucleotide-binding protein PInc</fullName>
    </submittedName>
</protein>
<dbReference type="Pfam" id="PF18477">
    <property type="entry name" value="PIN_9"/>
    <property type="match status" value="1"/>
</dbReference>
<sequence length="86" mass="8925">MPGPVLGELDRLVARGEGGAVLARTLAGRFPTVPGRGRGDSGVLDAARRLGAAVVTADERFQARLVAAGVPVLVPRDRTRLELRAG</sequence>
<dbReference type="EMBL" id="AUZY01012106">
    <property type="protein sequence ID" value="EQD31493.1"/>
    <property type="molecule type" value="Genomic_DNA"/>
</dbReference>
<evidence type="ECO:0000259" key="1">
    <source>
        <dbReference type="Pfam" id="PF18477"/>
    </source>
</evidence>
<organism evidence="2">
    <name type="scientific">mine drainage metagenome</name>
    <dbReference type="NCBI Taxonomy" id="410659"/>
    <lineage>
        <taxon>unclassified sequences</taxon>
        <taxon>metagenomes</taxon>
        <taxon>ecological metagenomes</taxon>
    </lineage>
</organism>
<proteinExistence type="predicted"/>
<accession>T0YED0</accession>
<dbReference type="InterPro" id="IPR029060">
    <property type="entry name" value="PIN-like_dom_sf"/>
</dbReference>
<name>T0YED0_9ZZZZ</name>
<dbReference type="Gene3D" id="3.40.50.1010">
    <property type="entry name" value="5'-nuclease"/>
    <property type="match status" value="1"/>
</dbReference>
<dbReference type="SUPFAM" id="SSF88723">
    <property type="entry name" value="PIN domain-like"/>
    <property type="match status" value="1"/>
</dbReference>
<feature type="non-terminal residue" evidence="2">
    <location>
        <position position="86"/>
    </location>
</feature>
<dbReference type="AlphaFoldDB" id="T0YED0"/>
<reference evidence="2" key="1">
    <citation type="submission" date="2013-08" db="EMBL/GenBank/DDBJ databases">
        <authorList>
            <person name="Mendez C."/>
            <person name="Richter M."/>
            <person name="Ferrer M."/>
            <person name="Sanchez J."/>
        </authorList>
    </citation>
    <scope>NUCLEOTIDE SEQUENCE</scope>
</reference>
<dbReference type="InterPro" id="IPR041120">
    <property type="entry name" value="PIN_9"/>
</dbReference>
<feature type="domain" description="VapC9 PIN-like" evidence="1">
    <location>
        <begin position="2"/>
        <end position="78"/>
    </location>
</feature>
<evidence type="ECO:0000313" key="2">
    <source>
        <dbReference type="EMBL" id="EQD31493.1"/>
    </source>
</evidence>